<dbReference type="InterPro" id="IPR045851">
    <property type="entry name" value="AMP-bd_C_sf"/>
</dbReference>
<dbReference type="Gene3D" id="3.30.300.30">
    <property type="match status" value="1"/>
</dbReference>
<dbReference type="InterPro" id="IPR000873">
    <property type="entry name" value="AMP-dep_synth/lig_dom"/>
</dbReference>
<dbReference type="Gene3D" id="3.40.50.12780">
    <property type="entry name" value="N-terminal domain of ligase-like"/>
    <property type="match status" value="1"/>
</dbReference>
<accession>A0A4P6ZXP4</accession>
<evidence type="ECO:0000259" key="4">
    <source>
        <dbReference type="Pfam" id="PF13193"/>
    </source>
</evidence>
<dbReference type="GO" id="GO:0006631">
    <property type="term" value="P:fatty acid metabolic process"/>
    <property type="evidence" value="ECO:0007669"/>
    <property type="project" value="TreeGrafter"/>
</dbReference>
<gene>
    <name evidence="5" type="ORF">E2636_07915</name>
</gene>
<dbReference type="AlphaFoldDB" id="A0A4P6ZXP4"/>
<comment type="similarity">
    <text evidence="1">Belongs to the ATP-dependent AMP-binding enzyme family.</text>
</comment>
<evidence type="ECO:0000259" key="3">
    <source>
        <dbReference type="Pfam" id="PF00501"/>
    </source>
</evidence>
<keyword evidence="2 5" id="KW-0436">Ligase</keyword>
<name>A0A4P6ZXP4_9BACL</name>
<evidence type="ECO:0000256" key="1">
    <source>
        <dbReference type="ARBA" id="ARBA00006432"/>
    </source>
</evidence>
<dbReference type="GO" id="GO:0031956">
    <property type="term" value="F:medium-chain fatty acid-CoA ligase activity"/>
    <property type="evidence" value="ECO:0007669"/>
    <property type="project" value="TreeGrafter"/>
</dbReference>
<evidence type="ECO:0000256" key="2">
    <source>
        <dbReference type="ARBA" id="ARBA00022598"/>
    </source>
</evidence>
<organism evidence="5 6">
    <name type="scientific">Paenisporosarcina antarctica</name>
    <dbReference type="NCBI Taxonomy" id="417367"/>
    <lineage>
        <taxon>Bacteria</taxon>
        <taxon>Bacillati</taxon>
        <taxon>Bacillota</taxon>
        <taxon>Bacilli</taxon>
        <taxon>Bacillales</taxon>
        <taxon>Caryophanaceae</taxon>
        <taxon>Paenisporosarcina</taxon>
    </lineage>
</organism>
<dbReference type="EMBL" id="CP038015">
    <property type="protein sequence ID" value="QBP41053.1"/>
    <property type="molecule type" value="Genomic_DNA"/>
</dbReference>
<dbReference type="KEGG" id="panc:E2636_07915"/>
<dbReference type="InterPro" id="IPR042099">
    <property type="entry name" value="ANL_N_sf"/>
</dbReference>
<keyword evidence="6" id="KW-1185">Reference proteome</keyword>
<dbReference type="FunFam" id="3.30.300.30:FF:000008">
    <property type="entry name" value="2,3-dihydroxybenzoate-AMP ligase"/>
    <property type="match status" value="1"/>
</dbReference>
<dbReference type="Pfam" id="PF00501">
    <property type="entry name" value="AMP-binding"/>
    <property type="match status" value="1"/>
</dbReference>
<sequence length="493" mass="55794">MYNDQTWFLKRAKMVPSHLACIDINSGQQWTYAQFTNLIKEWVHRLSLEQLKQGDRVAILANNHPELLAILFACGLKGYIYVPLNFRLSLIELTEILTNCEPAILITDYSYEELIYSLPVKKMLNREVRLEGKSFINESIQVTSISADEPWMIIYTGGTTGKSKGVQLSYNNVNWNAMNTIVSWGLSDRDCTVTYMPLFHTGGLNALSIPILMAGGTVVIGDRFDGKQAIEEIIKRKATISLFVPTMYQVMTQTETFKNSDFPNVKVFLSGGAPCPFTIYEQFEKKGLPFKEGYGLTEAGPNNFVIDVDAVKFKKGSVGKNMQFVDTLIVSVMNKPTAINEVGELWIRGKHVFTGYWRNEKETADVMNDEWLKTGDLAKMDAEGDYYIVGRKKDMIVTGGENVYPQEIEHCLIQHRMIREAAVIGLPDEKWGEVVTAFISLTEPASYSEKQLIDHCRQYLGGYKVPKAFVIVEELPKTHVGKIDKKKLLYLKP</sequence>
<dbReference type="OrthoDB" id="9765680at2"/>
<dbReference type="Proteomes" id="UP000294292">
    <property type="component" value="Chromosome"/>
</dbReference>
<dbReference type="PANTHER" id="PTHR43201">
    <property type="entry name" value="ACYL-COA SYNTHETASE"/>
    <property type="match status" value="1"/>
</dbReference>
<protein>
    <submittedName>
        <fullName evidence="5">Long-chain fatty acid--CoA ligase</fullName>
    </submittedName>
</protein>
<dbReference type="Pfam" id="PF13193">
    <property type="entry name" value="AMP-binding_C"/>
    <property type="match status" value="1"/>
</dbReference>
<dbReference type="RefSeq" id="WP_134209711.1">
    <property type="nucleotide sequence ID" value="NZ_CP038015.1"/>
</dbReference>
<dbReference type="SUPFAM" id="SSF56801">
    <property type="entry name" value="Acetyl-CoA synthetase-like"/>
    <property type="match status" value="1"/>
</dbReference>
<evidence type="ECO:0000313" key="6">
    <source>
        <dbReference type="Proteomes" id="UP000294292"/>
    </source>
</evidence>
<dbReference type="PANTHER" id="PTHR43201:SF5">
    <property type="entry name" value="MEDIUM-CHAIN ACYL-COA LIGASE ACSF2, MITOCHONDRIAL"/>
    <property type="match status" value="1"/>
</dbReference>
<feature type="domain" description="AMP-dependent synthetase/ligase" evidence="3">
    <location>
        <begin position="10"/>
        <end position="357"/>
    </location>
</feature>
<evidence type="ECO:0000313" key="5">
    <source>
        <dbReference type="EMBL" id="QBP41053.1"/>
    </source>
</evidence>
<proteinExistence type="inferred from homology"/>
<dbReference type="InterPro" id="IPR025110">
    <property type="entry name" value="AMP-bd_C"/>
</dbReference>
<reference evidence="5 6" key="1">
    <citation type="submission" date="2019-03" db="EMBL/GenBank/DDBJ databases">
        <title>Complete genome sequence of Paenisporosarcina antarctica CGMCC 1.6503T.</title>
        <authorList>
            <person name="Rong J.-C."/>
            <person name="Chi N.-Y."/>
            <person name="Zhang Q.-F."/>
        </authorList>
    </citation>
    <scope>NUCLEOTIDE SEQUENCE [LARGE SCALE GENOMIC DNA]</scope>
    <source>
        <strain evidence="5 6">CGMCC 1.6503</strain>
    </source>
</reference>
<feature type="domain" description="AMP-binding enzyme C-terminal" evidence="4">
    <location>
        <begin position="407"/>
        <end position="482"/>
    </location>
</feature>
<dbReference type="InterPro" id="IPR020845">
    <property type="entry name" value="AMP-binding_CS"/>
</dbReference>
<dbReference type="PROSITE" id="PS00455">
    <property type="entry name" value="AMP_BINDING"/>
    <property type="match status" value="1"/>
</dbReference>